<dbReference type="Pfam" id="PF00535">
    <property type="entry name" value="Glycos_transf_2"/>
    <property type="match status" value="1"/>
</dbReference>
<keyword evidence="6" id="KW-0812">Transmembrane</keyword>
<evidence type="ECO:0000256" key="4">
    <source>
        <dbReference type="ARBA" id="ARBA00022679"/>
    </source>
</evidence>
<evidence type="ECO:0000256" key="6">
    <source>
        <dbReference type="SAM" id="Phobius"/>
    </source>
</evidence>
<evidence type="ECO:0000313" key="9">
    <source>
        <dbReference type="Proteomes" id="UP000823615"/>
    </source>
</evidence>
<dbReference type="AlphaFoldDB" id="A0A9D9H292"/>
<evidence type="ECO:0000256" key="1">
    <source>
        <dbReference type="ARBA" id="ARBA00004236"/>
    </source>
</evidence>
<accession>A0A9D9H292</accession>
<dbReference type="CDD" id="cd00761">
    <property type="entry name" value="Glyco_tranf_GTA_type"/>
    <property type="match status" value="1"/>
</dbReference>
<comment type="subcellular location">
    <subcellularLocation>
        <location evidence="1">Cell membrane</location>
    </subcellularLocation>
</comment>
<keyword evidence="4" id="KW-0808">Transferase</keyword>
<evidence type="ECO:0000256" key="3">
    <source>
        <dbReference type="ARBA" id="ARBA00022676"/>
    </source>
</evidence>
<keyword evidence="6" id="KW-1133">Transmembrane helix</keyword>
<dbReference type="EMBL" id="JADIMT010000067">
    <property type="protein sequence ID" value="MBO8436415.1"/>
    <property type="molecule type" value="Genomic_DNA"/>
</dbReference>
<dbReference type="InterPro" id="IPR029044">
    <property type="entry name" value="Nucleotide-diphossugar_trans"/>
</dbReference>
<evidence type="ECO:0000259" key="7">
    <source>
        <dbReference type="Pfam" id="PF00535"/>
    </source>
</evidence>
<reference evidence="8" key="1">
    <citation type="submission" date="2020-10" db="EMBL/GenBank/DDBJ databases">
        <authorList>
            <person name="Gilroy R."/>
        </authorList>
    </citation>
    <scope>NUCLEOTIDE SEQUENCE</scope>
    <source>
        <strain evidence="8">7293</strain>
    </source>
</reference>
<keyword evidence="5 6" id="KW-0472">Membrane</keyword>
<feature type="transmembrane region" description="Helical" evidence="6">
    <location>
        <begin position="307"/>
        <end position="324"/>
    </location>
</feature>
<feature type="transmembrane region" description="Helical" evidence="6">
    <location>
        <begin position="161"/>
        <end position="182"/>
    </location>
</feature>
<protein>
    <submittedName>
        <fullName evidence="8">Glycosyltransferase</fullName>
    </submittedName>
</protein>
<dbReference type="PANTHER" id="PTHR43646:SF2">
    <property type="entry name" value="GLYCOSYLTRANSFERASE 2-LIKE DOMAIN-CONTAINING PROTEIN"/>
    <property type="match status" value="1"/>
</dbReference>
<organism evidence="8 9">
    <name type="scientific">Candidatus Ornithospirochaeta stercoripullorum</name>
    <dbReference type="NCBI Taxonomy" id="2840899"/>
    <lineage>
        <taxon>Bacteria</taxon>
        <taxon>Pseudomonadati</taxon>
        <taxon>Spirochaetota</taxon>
        <taxon>Spirochaetia</taxon>
        <taxon>Spirochaetales</taxon>
        <taxon>Spirochaetaceae</taxon>
        <taxon>Spirochaetaceae incertae sedis</taxon>
        <taxon>Candidatus Ornithospirochaeta</taxon>
    </lineage>
</organism>
<evidence type="ECO:0000256" key="5">
    <source>
        <dbReference type="ARBA" id="ARBA00023136"/>
    </source>
</evidence>
<comment type="caution">
    <text evidence="8">The sequence shown here is derived from an EMBL/GenBank/DDBJ whole genome shotgun (WGS) entry which is preliminary data.</text>
</comment>
<name>A0A9D9H292_9SPIO</name>
<keyword evidence="2" id="KW-1003">Cell membrane</keyword>
<dbReference type="InterPro" id="IPR001173">
    <property type="entry name" value="Glyco_trans_2-like"/>
</dbReference>
<keyword evidence="3" id="KW-0328">Glycosyltransferase</keyword>
<dbReference type="Proteomes" id="UP000823615">
    <property type="component" value="Unassembled WGS sequence"/>
</dbReference>
<gene>
    <name evidence="8" type="ORF">IAA97_05505</name>
</gene>
<dbReference type="GO" id="GO:0016757">
    <property type="term" value="F:glycosyltransferase activity"/>
    <property type="evidence" value="ECO:0007669"/>
    <property type="project" value="UniProtKB-KW"/>
</dbReference>
<evidence type="ECO:0000313" key="8">
    <source>
        <dbReference type="EMBL" id="MBO8436415.1"/>
    </source>
</evidence>
<feature type="domain" description="Glycosyltransferase 2-like" evidence="7">
    <location>
        <begin position="35"/>
        <end position="207"/>
    </location>
</feature>
<evidence type="ECO:0000256" key="2">
    <source>
        <dbReference type="ARBA" id="ARBA00022475"/>
    </source>
</evidence>
<sequence length="370" mass="41237">MLFIGIYAIVTTLLNLRHFRKLGNVEDKTEGPLISIVIPARNEEATLGRLLDSLIKQTYSNIEILVINDQSSDRTGDIIEEYVRKDPRIHGYSTDKEKKLNNNGKINALLQLIPHATGEYIITTDADTEHSTDCVAHAYSVISGHNLDIISGFPTEKCPSFWGLVSISAMMFTDILIPHFLVYRFPIPSASFAIGQFIMMKRESYIDCGGYSAIKGTICDDVGIVRLFVRKKKRYAFISIANYVTCHMYGSAKEAFLGIERSIAGVFPPKVTIIPITILLAIAVLHLGLSPILALLFLAFNGAVSEFWILLAGIAFFFIAWYIGCRAANWRKRISTAGSLTLIEIAAMYIHGLYKELSGKGFEWKGRNVK</sequence>
<proteinExistence type="predicted"/>
<reference evidence="8" key="2">
    <citation type="journal article" date="2021" name="PeerJ">
        <title>Extensive microbial diversity within the chicken gut microbiome revealed by metagenomics and culture.</title>
        <authorList>
            <person name="Gilroy R."/>
            <person name="Ravi A."/>
            <person name="Getino M."/>
            <person name="Pursley I."/>
            <person name="Horton D.L."/>
            <person name="Alikhan N.F."/>
            <person name="Baker D."/>
            <person name="Gharbi K."/>
            <person name="Hall N."/>
            <person name="Watson M."/>
            <person name="Adriaenssens E.M."/>
            <person name="Foster-Nyarko E."/>
            <person name="Jarju S."/>
            <person name="Secka A."/>
            <person name="Antonio M."/>
            <person name="Oren A."/>
            <person name="Chaudhuri R.R."/>
            <person name="La Ragione R."/>
            <person name="Hildebrand F."/>
            <person name="Pallen M.J."/>
        </authorList>
    </citation>
    <scope>NUCLEOTIDE SEQUENCE</scope>
    <source>
        <strain evidence="8">7293</strain>
    </source>
</reference>
<dbReference type="GO" id="GO:0005886">
    <property type="term" value="C:plasma membrane"/>
    <property type="evidence" value="ECO:0007669"/>
    <property type="project" value="UniProtKB-SubCell"/>
</dbReference>
<feature type="transmembrane region" description="Helical" evidence="6">
    <location>
        <begin position="272"/>
        <end position="300"/>
    </location>
</feature>
<dbReference type="PANTHER" id="PTHR43646">
    <property type="entry name" value="GLYCOSYLTRANSFERASE"/>
    <property type="match status" value="1"/>
</dbReference>
<dbReference type="Gene3D" id="3.90.550.10">
    <property type="entry name" value="Spore Coat Polysaccharide Biosynthesis Protein SpsA, Chain A"/>
    <property type="match status" value="1"/>
</dbReference>
<dbReference type="SUPFAM" id="SSF53448">
    <property type="entry name" value="Nucleotide-diphospho-sugar transferases"/>
    <property type="match status" value="1"/>
</dbReference>